<dbReference type="SUPFAM" id="SSF52540">
    <property type="entry name" value="P-loop containing nucleoside triphosphate hydrolases"/>
    <property type="match status" value="3"/>
</dbReference>
<feature type="compositionally biased region" description="Low complexity" evidence="5">
    <location>
        <begin position="802"/>
        <end position="815"/>
    </location>
</feature>
<keyword evidence="3" id="KW-0342">GTP-binding</keyword>
<accession>A0ABQ8M5A2</accession>
<evidence type="ECO:0000256" key="5">
    <source>
        <dbReference type="SAM" id="MobiDB-lite"/>
    </source>
</evidence>
<evidence type="ECO:0000313" key="8">
    <source>
        <dbReference type="Proteomes" id="UP000830375"/>
    </source>
</evidence>
<dbReference type="InterPro" id="IPR006703">
    <property type="entry name" value="G_AIG1"/>
</dbReference>
<keyword evidence="8" id="KW-1185">Reference proteome</keyword>
<feature type="region of interest" description="Disordered" evidence="5">
    <location>
        <begin position="1"/>
        <end position="25"/>
    </location>
</feature>
<dbReference type="EMBL" id="JACTAM010000013">
    <property type="protein sequence ID" value="KAI2657372.1"/>
    <property type="molecule type" value="Genomic_DNA"/>
</dbReference>
<evidence type="ECO:0000256" key="2">
    <source>
        <dbReference type="ARBA" id="ARBA00022741"/>
    </source>
</evidence>
<reference evidence="7 8" key="1">
    <citation type="submission" date="2022-01" db="EMBL/GenBank/DDBJ databases">
        <title>A high-quality chromosome-level genome assembly of rohu carp, Labeo rohita.</title>
        <authorList>
            <person name="Arick M.A. II"/>
            <person name="Hsu C.-Y."/>
            <person name="Magbanua Z."/>
            <person name="Pechanova O."/>
            <person name="Grover C."/>
            <person name="Miller E."/>
            <person name="Thrash A."/>
            <person name="Ezzel L."/>
            <person name="Alam S."/>
            <person name="Benzie J."/>
            <person name="Hamilton M."/>
            <person name="Karsi A."/>
            <person name="Lawrence M.L."/>
            <person name="Peterson D.G."/>
        </authorList>
    </citation>
    <scope>NUCLEOTIDE SEQUENCE [LARGE SCALE GENOMIC DNA]</scope>
    <source>
        <strain evidence="8">BAU-BD-2019</strain>
        <tissue evidence="7">Blood</tissue>
    </source>
</reference>
<dbReference type="InterPro" id="IPR027417">
    <property type="entry name" value="P-loop_NTPase"/>
</dbReference>
<evidence type="ECO:0000256" key="3">
    <source>
        <dbReference type="ARBA" id="ARBA00023134"/>
    </source>
</evidence>
<keyword evidence="2" id="KW-0547">Nucleotide-binding</keyword>
<evidence type="ECO:0000256" key="1">
    <source>
        <dbReference type="ARBA" id="ARBA00008535"/>
    </source>
</evidence>
<dbReference type="Pfam" id="PF04548">
    <property type="entry name" value="AIG1"/>
    <property type="match status" value="3"/>
</dbReference>
<gene>
    <name evidence="7" type="ORF">H4Q32_008682</name>
</gene>
<evidence type="ECO:0000259" key="6">
    <source>
        <dbReference type="PROSITE" id="PS51720"/>
    </source>
</evidence>
<evidence type="ECO:0000313" key="7">
    <source>
        <dbReference type="EMBL" id="KAI2657372.1"/>
    </source>
</evidence>
<dbReference type="PROSITE" id="PS51720">
    <property type="entry name" value="G_AIG1"/>
    <property type="match status" value="2"/>
</dbReference>
<comment type="caution">
    <text evidence="7">The sequence shown here is derived from an EMBL/GenBank/DDBJ whole genome shotgun (WGS) entry which is preliminary data.</text>
</comment>
<feature type="region of interest" description="Disordered" evidence="5">
    <location>
        <begin position="799"/>
        <end position="858"/>
    </location>
</feature>
<feature type="compositionally biased region" description="Polar residues" evidence="5">
    <location>
        <begin position="1"/>
        <end position="22"/>
    </location>
</feature>
<proteinExistence type="inferred from homology"/>
<dbReference type="Proteomes" id="UP000830375">
    <property type="component" value="Unassembled WGS sequence"/>
</dbReference>
<feature type="coiled-coil region" evidence="4">
    <location>
        <begin position="467"/>
        <end position="494"/>
    </location>
</feature>
<keyword evidence="4" id="KW-0175">Coiled coil</keyword>
<dbReference type="Gene3D" id="3.40.50.300">
    <property type="entry name" value="P-loop containing nucleotide triphosphate hydrolases"/>
    <property type="match status" value="3"/>
</dbReference>
<name>A0ABQ8M5A2_LABRO</name>
<evidence type="ECO:0000256" key="4">
    <source>
        <dbReference type="SAM" id="Coils"/>
    </source>
</evidence>
<feature type="compositionally biased region" description="Basic and acidic residues" evidence="5">
    <location>
        <begin position="819"/>
        <end position="840"/>
    </location>
</feature>
<dbReference type="PANTHER" id="PTHR10903:SF107">
    <property type="entry name" value="GTPASE IMAP FAMILY MEMBER 4-LIKE-RELATED"/>
    <property type="match status" value="1"/>
</dbReference>
<feature type="domain" description="AIG1-type G" evidence="6">
    <location>
        <begin position="265"/>
        <end position="467"/>
    </location>
</feature>
<dbReference type="InterPro" id="IPR045058">
    <property type="entry name" value="GIMA/IAN/Toc"/>
</dbReference>
<comment type="similarity">
    <text evidence="1">Belongs to the TRAFAC class TrmE-Era-EngA-EngB-Septin-like GTPase superfamily. AIG1/Toc34/Toc159-like paraseptin GTPase family. IAN subfamily.</text>
</comment>
<organism evidence="7 8">
    <name type="scientific">Labeo rohita</name>
    <name type="common">Indian major carp</name>
    <name type="synonym">Cyprinus rohita</name>
    <dbReference type="NCBI Taxonomy" id="84645"/>
    <lineage>
        <taxon>Eukaryota</taxon>
        <taxon>Metazoa</taxon>
        <taxon>Chordata</taxon>
        <taxon>Craniata</taxon>
        <taxon>Vertebrata</taxon>
        <taxon>Euteleostomi</taxon>
        <taxon>Actinopterygii</taxon>
        <taxon>Neopterygii</taxon>
        <taxon>Teleostei</taxon>
        <taxon>Ostariophysi</taxon>
        <taxon>Cypriniformes</taxon>
        <taxon>Cyprinidae</taxon>
        <taxon>Labeoninae</taxon>
        <taxon>Labeonini</taxon>
        <taxon>Labeo</taxon>
    </lineage>
</organism>
<protein>
    <submittedName>
        <fullName evidence="7">GTPase IMAP family member 8</fullName>
    </submittedName>
</protein>
<feature type="domain" description="AIG1-type G" evidence="6">
    <location>
        <begin position="502"/>
        <end position="704"/>
    </location>
</feature>
<dbReference type="PANTHER" id="PTHR10903">
    <property type="entry name" value="GTPASE, IMAP FAMILY MEMBER-RELATED"/>
    <property type="match status" value="1"/>
</dbReference>
<sequence length="858" mass="97731">MSDQSMTQHDMMVQGTNSPTSHPDTRLSEIRMVMFGGRQLMGVLEASGKSSAGNIILGRNAFDISRRTARSVQATGDVHGRRLTVVDTPGWWWHYSVEFTPMFDRREIIRSPALCLPGPHAFLLVIPVDLAFPSIYRMTLEQQLNFLSGNIIVLFTSTEPCDESSLENKVRKWPDVKQLIGRCHNRYHILNIHNQSDNTQVIALLEKIEKMVAQNNGRHFKIGRNIYVVDEREKVNRERANQRILAGKRQRAELRAQIRDGPQHLTDIRIVILGAAWAARSSAGNILLGKEAFKVDNSRTTVCCEVKHAEVYGRQLTVVDTPGWFCNVPVENTSQLDKLEIRRSVCLCPPGPHAILLTIPIAITYDKTYNKVVEEHVALLGKRVWNHTVVLFTRGDRLGDTTIEERIENEGKQLQWLIKKCENRYHVFNCKQNTDSTQVLELLAKIEEVMMENNGCHYAPETDSSPSTELELNMKTAKRNMMKVRRQRDILQELLKERKYTLSDARIVLLGGGRVGKSTSGNVILQGHLFEKTPEEDFIIRTRTMQCVMKQGQIEGCQVSVVDTPGWSTSTLENAKEILHSVTVCSPGPHAFLLVLPVDESFSKRSQRTVEELMSLFGDNAWKHTIILFTHGHWLMDRTVEEYIACEGEALLELIERKFGNRYHVLNNDWTNRFQVTNLLKMIEQMVARNRGEYFTLKNKESKPTTATTTKTTTVHQMFNETLEDEWKKHEDELIERMLEAATVDLNEETEELYHKRRGSINLTIPEMSEDSLLDGASSAGADPLDPADKVCRWLRPRRAASSSSGHGTMSTTSSCQDPNRESLKDDIPAHKHTPSDMDNMKYGTNITEQRHTRSFSF</sequence>